<gene>
    <name evidence="1" type="ORF">CBI38_27765</name>
    <name evidence="2" type="ORF">R4315_21675</name>
</gene>
<evidence type="ECO:0008006" key="4">
    <source>
        <dbReference type="Google" id="ProtNLM"/>
    </source>
</evidence>
<dbReference type="Proteomes" id="UP000245711">
    <property type="component" value="Chromosome"/>
</dbReference>
<dbReference type="OrthoDB" id="495805at2"/>
<dbReference type="KEGG" id="roz:CBI38_27765"/>
<protein>
    <recommendedName>
        <fullName evidence="4">Ferritin</fullName>
    </recommendedName>
</protein>
<proteinExistence type="predicted"/>
<reference evidence="2" key="2">
    <citation type="submission" date="2023-10" db="EMBL/GenBank/DDBJ databases">
        <title>Development of a sustainable strategy for remediation of hydrocarbon-contaminated territories based on the waste exchange concept.</title>
        <authorList>
            <person name="Krivoruchko A."/>
        </authorList>
    </citation>
    <scope>NUCLEOTIDE SEQUENCE</scope>
    <source>
        <strain evidence="2">IEGM 68</strain>
    </source>
</reference>
<keyword evidence="3" id="KW-1185">Reference proteome</keyword>
<dbReference type="AlphaFoldDB" id="A0A2S2C503"/>
<dbReference type="EMBL" id="JAWLUP010000073">
    <property type="protein sequence ID" value="MDV7267141.1"/>
    <property type="molecule type" value="Genomic_DNA"/>
</dbReference>
<name>A0A2S2C503_9NOCA</name>
<dbReference type="EMBL" id="CP021354">
    <property type="protein sequence ID" value="AWK75884.1"/>
    <property type="molecule type" value="Genomic_DNA"/>
</dbReference>
<evidence type="ECO:0000313" key="3">
    <source>
        <dbReference type="Proteomes" id="UP000245711"/>
    </source>
</evidence>
<evidence type="ECO:0000313" key="2">
    <source>
        <dbReference type="EMBL" id="MDV7267141.1"/>
    </source>
</evidence>
<organism evidence="1 3">
    <name type="scientific">Rhodococcus oxybenzonivorans</name>
    <dbReference type="NCBI Taxonomy" id="1990687"/>
    <lineage>
        <taxon>Bacteria</taxon>
        <taxon>Bacillati</taxon>
        <taxon>Actinomycetota</taxon>
        <taxon>Actinomycetes</taxon>
        <taxon>Mycobacteriales</taxon>
        <taxon>Nocardiaceae</taxon>
        <taxon>Rhodococcus</taxon>
    </lineage>
</organism>
<reference evidence="1 3" key="1">
    <citation type="submission" date="2017-05" db="EMBL/GenBank/DDBJ databases">
        <title>Isolation of Rhodococcus sp. S2-17 biodegrading of BP-3.</title>
        <authorList>
            <person name="Lee Y."/>
            <person name="Kim K.H."/>
            <person name="Chun B.H."/>
            <person name="Jung H.S."/>
            <person name="Jeon C.O."/>
        </authorList>
    </citation>
    <scope>NUCLEOTIDE SEQUENCE [LARGE SCALE GENOMIC DNA]</scope>
    <source>
        <strain evidence="1 3">S2-17</strain>
    </source>
</reference>
<dbReference type="RefSeq" id="WP_109335416.1">
    <property type="nucleotide sequence ID" value="NZ_CP021354.1"/>
</dbReference>
<accession>A0A2S2C503</accession>
<sequence>MSDQETGAVTGTKDKDYNLIWFVEASLSNALRLDGYIRDAERAGDTELIDFFQRAKAVSLKGGELGKGLLAARLAPKDS</sequence>
<evidence type="ECO:0000313" key="1">
    <source>
        <dbReference type="EMBL" id="AWK75884.1"/>
    </source>
</evidence>
<dbReference type="Proteomes" id="UP001185863">
    <property type="component" value="Unassembled WGS sequence"/>
</dbReference>